<dbReference type="HOGENOM" id="CLU_1373123_0_0_1"/>
<proteinExistence type="predicted"/>
<comment type="caution">
    <text evidence="4">The sequence shown here is derived from an EMBL/GenBank/DDBJ whole genome shotgun (WGS) entry which is preliminary data.</text>
</comment>
<evidence type="ECO:0000256" key="1">
    <source>
        <dbReference type="ARBA" id="ARBA00022722"/>
    </source>
</evidence>
<dbReference type="SMR" id="A0A0B1P0C3"/>
<keyword evidence="1" id="KW-0540">Nuclease</keyword>
<dbReference type="Proteomes" id="UP000030854">
    <property type="component" value="Unassembled WGS sequence"/>
</dbReference>
<dbReference type="Pfam" id="PF00545">
    <property type="entry name" value="Ribonuclease"/>
    <property type="match status" value="1"/>
</dbReference>
<keyword evidence="5" id="KW-1185">Reference proteome</keyword>
<evidence type="ECO:0000256" key="2">
    <source>
        <dbReference type="ARBA" id="ARBA00022801"/>
    </source>
</evidence>
<dbReference type="AlphaFoldDB" id="A0A0B1P0C3"/>
<keyword evidence="3" id="KW-0732">Signal</keyword>
<dbReference type="EMBL" id="JNVN01002651">
    <property type="protein sequence ID" value="KHJ31693.1"/>
    <property type="molecule type" value="Genomic_DNA"/>
</dbReference>
<keyword evidence="2" id="KW-0378">Hydrolase</keyword>
<dbReference type="STRING" id="52586.A0A0B1P0C3"/>
<sequence length="186" mass="21175">MRFFIGAFVTTLIMSPVSVLSMAIGTESTALESRSSESFTKRQVDNFGQSVVSSSFLEKRFCLKPGGCNKKYLKRSSGFQCKKKYISPEKIERAKAAGCPKIREDNQRSTFPSLYTASDFAVPGPYLEWPISRNGRFWNKLRKGKYRIIMTKSCKVVGVVIREKKSSYRTCKDLSREENEDEESDD</sequence>
<name>A0A0B1P0C3_UNCNE</name>
<dbReference type="SUPFAM" id="SSF53933">
    <property type="entry name" value="Microbial ribonucleases"/>
    <property type="match status" value="1"/>
</dbReference>
<dbReference type="Gene3D" id="3.10.450.30">
    <property type="entry name" value="Microbial ribonucleases"/>
    <property type="match status" value="1"/>
</dbReference>
<gene>
    <name evidence="4" type="ORF">EV44_g0583</name>
</gene>
<feature type="chain" id="PRO_5002080409" evidence="3">
    <location>
        <begin position="22"/>
        <end position="186"/>
    </location>
</feature>
<evidence type="ECO:0000256" key="3">
    <source>
        <dbReference type="SAM" id="SignalP"/>
    </source>
</evidence>
<organism evidence="4 5">
    <name type="scientific">Uncinula necator</name>
    <name type="common">Grape powdery mildew</name>
    <dbReference type="NCBI Taxonomy" id="52586"/>
    <lineage>
        <taxon>Eukaryota</taxon>
        <taxon>Fungi</taxon>
        <taxon>Dikarya</taxon>
        <taxon>Ascomycota</taxon>
        <taxon>Pezizomycotina</taxon>
        <taxon>Leotiomycetes</taxon>
        <taxon>Erysiphales</taxon>
        <taxon>Erysiphaceae</taxon>
        <taxon>Erysiphe</taxon>
    </lineage>
</organism>
<dbReference type="GO" id="GO:0016787">
    <property type="term" value="F:hydrolase activity"/>
    <property type="evidence" value="ECO:0007669"/>
    <property type="project" value="UniProtKB-KW"/>
</dbReference>
<feature type="signal peptide" evidence="3">
    <location>
        <begin position="1"/>
        <end position="21"/>
    </location>
</feature>
<evidence type="ECO:0000313" key="5">
    <source>
        <dbReference type="Proteomes" id="UP000030854"/>
    </source>
</evidence>
<dbReference type="GO" id="GO:0003723">
    <property type="term" value="F:RNA binding"/>
    <property type="evidence" value="ECO:0007669"/>
    <property type="project" value="InterPro"/>
</dbReference>
<accession>A0A0B1P0C3</accession>
<protein>
    <submittedName>
        <fullName evidence="4">Putative secreted effector protein</fullName>
    </submittedName>
</protein>
<reference evidence="4 5" key="1">
    <citation type="journal article" date="2014" name="BMC Genomics">
        <title>Adaptive genomic structural variation in the grape powdery mildew pathogen, Erysiphe necator.</title>
        <authorList>
            <person name="Jones L."/>
            <person name="Riaz S."/>
            <person name="Morales-Cruz A."/>
            <person name="Amrine K.C."/>
            <person name="McGuire B."/>
            <person name="Gubler W.D."/>
            <person name="Walker M.A."/>
            <person name="Cantu D."/>
        </authorList>
    </citation>
    <scope>NUCLEOTIDE SEQUENCE [LARGE SCALE GENOMIC DNA]</scope>
    <source>
        <strain evidence="5">c</strain>
    </source>
</reference>
<evidence type="ECO:0000313" key="4">
    <source>
        <dbReference type="EMBL" id="KHJ31693.1"/>
    </source>
</evidence>
<dbReference type="GO" id="GO:0004521">
    <property type="term" value="F:RNA endonuclease activity"/>
    <property type="evidence" value="ECO:0007669"/>
    <property type="project" value="InterPro"/>
</dbReference>
<dbReference type="InterPro" id="IPR000026">
    <property type="entry name" value="N1-like"/>
</dbReference>
<dbReference type="InterPro" id="IPR016191">
    <property type="entry name" value="Ribonuclease/ribotoxin"/>
</dbReference>